<accession>A0A5K7ZPD9</accession>
<dbReference type="AlphaFoldDB" id="A0A5K7ZPD9"/>
<evidence type="ECO:0000313" key="1">
    <source>
        <dbReference type="EMBL" id="BBO81689.1"/>
    </source>
</evidence>
<gene>
    <name evidence="1" type="ORF">DSCO28_22550</name>
</gene>
<dbReference type="EMBL" id="AP021876">
    <property type="protein sequence ID" value="BBO81689.1"/>
    <property type="molecule type" value="Genomic_DNA"/>
</dbReference>
<proteinExistence type="predicted"/>
<dbReference type="Proteomes" id="UP000425960">
    <property type="component" value="Chromosome"/>
</dbReference>
<name>A0A5K7ZPD9_9BACT</name>
<sequence>MEKAVRDEQLLLTDTHIADHVRANQATAAALALAQDTLAHDPALHDTAAMAISCDYGAMDADALLKQLRAMVTLLETFKNKPRFLEMQRLLMVLLRAGIHRVNGAAIDVLTLWRDAIQVDIGGKVTILGNLDDDFLNIISMGKETREAERQLTAIDQLVNDGHGEKLQSVSVAFNIPYDDTEKILFRITTMFDARGNFSRQAFDSMVDELAGYGDHVFELMWCYFKVMKACTNRVAFLNALQHLIHRMKRPKHALRYLLTDFCRRSDQVMPSDRSAFMLANILLRSYNQELDVNIEMTPEDVLNVRKGLDPDVVHYAQFRVDSMDDRFSAKVHTIHENIIAQLTASVPFDQAVTIRQLLLLEREVFIFLSLIAGHTARFILVSALREYGHPQQGIYRYSQARAYLPIFLQHLKVIIRGVGRVGAQDDVILLRQIHASEAELMQFDKSPEYQRAVVRTLAWVEKAIHSIPDATQRPVA</sequence>
<reference evidence="1 2" key="1">
    <citation type="submission" date="2019-11" db="EMBL/GenBank/DDBJ databases">
        <title>Comparative genomics of hydrocarbon-degrading Desulfosarcina strains.</title>
        <authorList>
            <person name="Watanabe M."/>
            <person name="Kojima H."/>
            <person name="Fukui M."/>
        </authorList>
    </citation>
    <scope>NUCLEOTIDE SEQUENCE [LARGE SCALE GENOMIC DNA]</scope>
    <source>
        <strain evidence="1 2">28bB2T</strain>
    </source>
</reference>
<organism evidence="1 2">
    <name type="scientific">Desulfosarcina ovata subsp. sediminis</name>
    <dbReference type="NCBI Taxonomy" id="885957"/>
    <lineage>
        <taxon>Bacteria</taxon>
        <taxon>Pseudomonadati</taxon>
        <taxon>Thermodesulfobacteriota</taxon>
        <taxon>Desulfobacteria</taxon>
        <taxon>Desulfobacterales</taxon>
        <taxon>Desulfosarcinaceae</taxon>
        <taxon>Desulfosarcina</taxon>
    </lineage>
</organism>
<protein>
    <submittedName>
        <fullName evidence="1">Uncharacterized protein</fullName>
    </submittedName>
</protein>
<dbReference type="RefSeq" id="WP_155322320.1">
    <property type="nucleotide sequence ID" value="NZ_AP021876.1"/>
</dbReference>
<dbReference type="KEGG" id="dov:DSCO28_22550"/>
<evidence type="ECO:0000313" key="2">
    <source>
        <dbReference type="Proteomes" id="UP000425960"/>
    </source>
</evidence>